<dbReference type="EMBL" id="JARPUR010000007">
    <property type="protein sequence ID" value="KAK4872893.1"/>
    <property type="molecule type" value="Genomic_DNA"/>
</dbReference>
<dbReference type="InterPro" id="IPR026091">
    <property type="entry name" value="HPS4"/>
</dbReference>
<dbReference type="GO" id="GO:0031267">
    <property type="term" value="F:small GTPase binding"/>
    <property type="evidence" value="ECO:0007669"/>
    <property type="project" value="TreeGrafter"/>
</dbReference>
<dbReference type="GO" id="GO:0005765">
    <property type="term" value="C:lysosomal membrane"/>
    <property type="evidence" value="ECO:0007669"/>
    <property type="project" value="TreeGrafter"/>
</dbReference>
<dbReference type="GO" id="GO:0016192">
    <property type="term" value="P:vesicle-mediated transport"/>
    <property type="evidence" value="ECO:0007669"/>
    <property type="project" value="InterPro"/>
</dbReference>
<dbReference type="InterPro" id="IPR043989">
    <property type="entry name" value="CCZ1/INTU/HSP4_longin_3"/>
</dbReference>
<dbReference type="GO" id="GO:0031085">
    <property type="term" value="C:BLOC-3 complex"/>
    <property type="evidence" value="ECO:0007669"/>
    <property type="project" value="TreeGrafter"/>
</dbReference>
<evidence type="ECO:0008006" key="5">
    <source>
        <dbReference type="Google" id="ProtNLM"/>
    </source>
</evidence>
<dbReference type="PANTHER" id="PTHR14407">
    <property type="entry name" value="HERMANSKY-PUDLAK SYNDROME 4 PROTEIN LIGHT-EAR PROTEIN-RELATED"/>
    <property type="match status" value="1"/>
</dbReference>
<evidence type="ECO:0000313" key="3">
    <source>
        <dbReference type="EMBL" id="KAK4872893.1"/>
    </source>
</evidence>
<dbReference type="GO" id="GO:0006605">
    <property type="term" value="P:protein targeting"/>
    <property type="evidence" value="ECO:0007669"/>
    <property type="project" value="TreeGrafter"/>
</dbReference>
<proteinExistence type="predicted"/>
<name>A0AAN7SKV0_9COLE</name>
<dbReference type="Pfam" id="PF19033">
    <property type="entry name" value="Intu_longin_3"/>
    <property type="match status" value="1"/>
</dbReference>
<dbReference type="Pfam" id="PF19031">
    <property type="entry name" value="Intu_longin_1"/>
    <property type="match status" value="1"/>
</dbReference>
<organism evidence="3 4">
    <name type="scientific">Aquatica leii</name>
    <dbReference type="NCBI Taxonomy" id="1421715"/>
    <lineage>
        <taxon>Eukaryota</taxon>
        <taxon>Metazoa</taxon>
        <taxon>Ecdysozoa</taxon>
        <taxon>Arthropoda</taxon>
        <taxon>Hexapoda</taxon>
        <taxon>Insecta</taxon>
        <taxon>Pterygota</taxon>
        <taxon>Neoptera</taxon>
        <taxon>Endopterygota</taxon>
        <taxon>Coleoptera</taxon>
        <taxon>Polyphaga</taxon>
        <taxon>Elateriformia</taxon>
        <taxon>Elateroidea</taxon>
        <taxon>Lampyridae</taxon>
        <taxon>Luciolinae</taxon>
        <taxon>Aquatica</taxon>
    </lineage>
</organism>
<dbReference type="PANTHER" id="PTHR14407:SF9">
    <property type="entry name" value="BLOC-3 COMPLEX MEMBER HPS4"/>
    <property type="match status" value="1"/>
</dbReference>
<keyword evidence="4" id="KW-1185">Reference proteome</keyword>
<feature type="domain" description="CCZ1/INTU/HSP4 first Longin" evidence="1">
    <location>
        <begin position="5"/>
        <end position="110"/>
    </location>
</feature>
<evidence type="ECO:0000259" key="1">
    <source>
        <dbReference type="Pfam" id="PF19031"/>
    </source>
</evidence>
<dbReference type="InterPro" id="IPR043987">
    <property type="entry name" value="CCZ1/INTU/HSP4_longin_1"/>
</dbReference>
<gene>
    <name evidence="3" type="ORF">RN001_014922</name>
</gene>
<evidence type="ECO:0000259" key="2">
    <source>
        <dbReference type="Pfam" id="PF19033"/>
    </source>
</evidence>
<dbReference type="AlphaFoldDB" id="A0AAN7SKV0"/>
<accession>A0AAN7SKV0</accession>
<dbReference type="GO" id="GO:0005085">
    <property type="term" value="F:guanyl-nucleotide exchange factor activity"/>
    <property type="evidence" value="ECO:0007669"/>
    <property type="project" value="TreeGrafter"/>
</dbReference>
<feature type="domain" description="CCZ1/INTU/HPS4 third Longin" evidence="2">
    <location>
        <begin position="676"/>
        <end position="769"/>
    </location>
</feature>
<protein>
    <recommendedName>
        <fullName evidence="5">Hermansky-Pudlak syndrome 4 protein</fullName>
    </recommendedName>
</protein>
<evidence type="ECO:0000313" key="4">
    <source>
        <dbReference type="Proteomes" id="UP001353858"/>
    </source>
</evidence>
<dbReference type="Proteomes" id="UP001353858">
    <property type="component" value="Unassembled WGS sequence"/>
</dbReference>
<dbReference type="GO" id="GO:0031410">
    <property type="term" value="C:cytoplasmic vesicle"/>
    <property type="evidence" value="ECO:0007669"/>
    <property type="project" value="TreeGrafter"/>
</dbReference>
<sequence>MAKEMMIIFVYDTELLQKEDDDPASAILYFHPGWVSDQQRTALCGQIIGTCHFLSTVFSAPRIFALQSGKFSIRCYGRYIMAVGTDRNIADWVLEHRADILTSLISFFHQDLQKMSELYQGSVNFSAKLYHMFETYLKILMYGGHTFFNISTIQLPKSASHVFLEAIQLLESCQQINSVLGGTILYHNKVVATQLGSDLTKKLVLTDPYRIKSPAEMFGINFTLPLGVQLLQVYIAHEDYRKLRDDANRFKSMSQYLNKINLKKTANKVSTREPILSTMKRDQSLIFTTVPEEDTDQHSPINMKEYKSPDRPKFLNLKSKTSDKYEIKNEVKSVPPSTPFLGQTSVCSTPMTDLNKVLHSTAMSICVNPEDSFVNIETTTSINGSDLFDNCVMYVPESNILDKKRSASMWELREKLKIFNKRITMRYYSLGLSSLNDVDVDVECVPKLVRHKTISDPSFPIFKSDGIAISNFLYNQYLQEPIMTLNDNTLDNRSLQKSESPKRVKALSPIKTLQKLITPKVKESRKALTLPLKSLTSENDNMFNRQHGGVQLTPLMSKLSLLAMEERSSGFCSKDTTPGDYKDARFTPSQPNYTFLNRRRSSVSEDLVDSTLQKAVLFVCGQQDMVMGMLLEEHVKNLPEVVNELWEKCTEFLGKLERQLRHSLETYAGGSTQSESNEPYSYLCMDPQWDNVRRGGPWGAVELGMLTHLRRDFLNTRNLTEIILRNDDALIYGHHCGQTEVFYQQVATGTAGLPTPADPMGTVSLKAKRRLERDHSIILL</sequence>
<comment type="caution">
    <text evidence="3">The sequence shown here is derived from an EMBL/GenBank/DDBJ whole genome shotgun (WGS) entry which is preliminary data.</text>
</comment>
<reference evidence="4" key="1">
    <citation type="submission" date="2023-01" db="EMBL/GenBank/DDBJ databases">
        <title>Key to firefly adult light organ development and bioluminescence: homeobox transcription factors regulate luciferase expression and transportation to peroxisome.</title>
        <authorList>
            <person name="Fu X."/>
        </authorList>
    </citation>
    <scope>NUCLEOTIDE SEQUENCE [LARGE SCALE GENOMIC DNA]</scope>
</reference>